<accession>A0A3L6E9U7</accession>
<dbReference type="EMBL" id="NCVQ01000007">
    <property type="protein sequence ID" value="PWZ16680.1"/>
    <property type="molecule type" value="Genomic_DNA"/>
</dbReference>
<feature type="compositionally biased region" description="Polar residues" evidence="1">
    <location>
        <begin position="101"/>
        <end position="116"/>
    </location>
</feature>
<dbReference type="EMBL" id="NCVQ01000007">
    <property type="protein sequence ID" value="PWZ16681.1"/>
    <property type="molecule type" value="Genomic_DNA"/>
</dbReference>
<dbReference type="PANTHER" id="PTHR37241">
    <property type="entry name" value="NEUROFILAMENT HEAVY PROTEIN"/>
    <property type="match status" value="1"/>
</dbReference>
<dbReference type="ExpressionAtlas" id="A0A3L6E9U7">
    <property type="expression patterns" value="baseline and differential"/>
</dbReference>
<dbReference type="Proteomes" id="UP000251960">
    <property type="component" value="Chromosome 6"/>
</dbReference>
<gene>
    <name evidence="2" type="ORF">Zm00014a_013821</name>
</gene>
<dbReference type="PANTHER" id="PTHR37241:SF1">
    <property type="entry name" value="NEUROFILAMENT HEAVY PROTEIN"/>
    <property type="match status" value="1"/>
</dbReference>
<proteinExistence type="predicted"/>
<evidence type="ECO:0000256" key="1">
    <source>
        <dbReference type="SAM" id="MobiDB-lite"/>
    </source>
</evidence>
<comment type="caution">
    <text evidence="2">The sequence shown here is derived from an EMBL/GenBank/DDBJ whole genome shotgun (WGS) entry which is preliminary data.</text>
</comment>
<accession>A0A3L6E784</accession>
<feature type="compositionally biased region" description="Basic residues" evidence="1">
    <location>
        <begin position="31"/>
        <end position="43"/>
    </location>
</feature>
<feature type="region of interest" description="Disordered" evidence="1">
    <location>
        <begin position="1"/>
        <end position="130"/>
    </location>
</feature>
<feature type="region of interest" description="Disordered" evidence="1">
    <location>
        <begin position="239"/>
        <end position="262"/>
    </location>
</feature>
<name>A0A3L6E9U7_MAIZE</name>
<sequence length="338" mass="37741">MSQLKNPKTAKKGEETTVAKSEKRGQESKTNAKKKILGRSRKCAHAEPDGENRNGCSSTDADENSLAETAASDQERKVVLQELRIEVDTSRADNSNDNKENLSSAPSDEEALNNSHSENENRQLENNENVPLNENVALKVAKLQSKVHQEQPGKLKKTTNPRPFRLRTDERGVLKEAKPEKRQPFTENNSTAVLKDANRGVTKKRSTQIVTAQQLDESSSRPAVNSIQCRAVKPERVSRVASSTRRAKTASDLMAPSSRTGKKRKAATLFKTKGLWFIDTNVHFNSSSLTARDRQQFWTCRFAGLQLVFSFTSLRVTRVGEARKRALDPEFKEGGQHN</sequence>
<feature type="compositionally biased region" description="Basic and acidic residues" evidence="1">
    <location>
        <begin position="73"/>
        <end position="100"/>
    </location>
</feature>
<evidence type="ECO:0000313" key="2">
    <source>
        <dbReference type="EMBL" id="PWZ16680.1"/>
    </source>
</evidence>
<dbReference type="AlphaFoldDB" id="A0A3L6E9U7"/>
<evidence type="ECO:0000313" key="3">
    <source>
        <dbReference type="Proteomes" id="UP000251960"/>
    </source>
</evidence>
<feature type="compositionally biased region" description="Basic and acidic residues" evidence="1">
    <location>
        <begin position="11"/>
        <end position="27"/>
    </location>
</feature>
<organism evidence="2">
    <name type="scientific">Zea mays</name>
    <name type="common">Maize</name>
    <dbReference type="NCBI Taxonomy" id="4577"/>
    <lineage>
        <taxon>Eukaryota</taxon>
        <taxon>Viridiplantae</taxon>
        <taxon>Streptophyta</taxon>
        <taxon>Embryophyta</taxon>
        <taxon>Tracheophyta</taxon>
        <taxon>Spermatophyta</taxon>
        <taxon>Magnoliopsida</taxon>
        <taxon>Liliopsida</taxon>
        <taxon>Poales</taxon>
        <taxon>Poaceae</taxon>
        <taxon>PACMAD clade</taxon>
        <taxon>Panicoideae</taxon>
        <taxon>Andropogonodae</taxon>
        <taxon>Andropogoneae</taxon>
        <taxon>Tripsacinae</taxon>
        <taxon>Zea</taxon>
    </lineage>
</organism>
<protein>
    <submittedName>
        <fullName evidence="2">Uncharacterized protein</fullName>
    </submittedName>
</protein>
<reference evidence="2 3" key="1">
    <citation type="journal article" date="2018" name="Nat. Genet.">
        <title>Extensive intraspecific gene order and gene structural variations between Mo17 and other maize genomes.</title>
        <authorList>
            <person name="Sun S."/>
            <person name="Zhou Y."/>
            <person name="Chen J."/>
            <person name="Shi J."/>
            <person name="Zhao H."/>
            <person name="Zhao H."/>
            <person name="Song W."/>
            <person name="Zhang M."/>
            <person name="Cui Y."/>
            <person name="Dong X."/>
            <person name="Liu H."/>
            <person name="Ma X."/>
            <person name="Jiao Y."/>
            <person name="Wang B."/>
            <person name="Wei X."/>
            <person name="Stein J.C."/>
            <person name="Glaubitz J.C."/>
            <person name="Lu F."/>
            <person name="Yu G."/>
            <person name="Liang C."/>
            <person name="Fengler K."/>
            <person name="Li B."/>
            <person name="Rafalski A."/>
            <person name="Schnable P.S."/>
            <person name="Ware D.H."/>
            <person name="Buckler E.S."/>
            <person name="Lai J."/>
        </authorList>
    </citation>
    <scope>NUCLEOTIDE SEQUENCE [LARGE SCALE GENOMIC DNA]</scope>
    <source>
        <strain evidence="3">cv. Missouri 17</strain>
        <tissue evidence="2">Seedling</tissue>
    </source>
</reference>